<dbReference type="AlphaFoldDB" id="A0AA37TIY7"/>
<dbReference type="RefSeq" id="WP_238195122.1">
    <property type="nucleotide sequence ID" value="NZ_BPQZ01000003.1"/>
</dbReference>
<evidence type="ECO:0000313" key="2">
    <source>
        <dbReference type="Proteomes" id="UP001157440"/>
    </source>
</evidence>
<gene>
    <name evidence="1" type="ORF">GCM10007890_50420</name>
</gene>
<comment type="caution">
    <text evidence="1">The sequence shown here is derived from an EMBL/GenBank/DDBJ whole genome shotgun (WGS) entry which is preliminary data.</text>
</comment>
<keyword evidence="2" id="KW-1185">Reference proteome</keyword>
<organism evidence="1 2">
    <name type="scientific">Methylobacterium tardum</name>
    <dbReference type="NCBI Taxonomy" id="374432"/>
    <lineage>
        <taxon>Bacteria</taxon>
        <taxon>Pseudomonadati</taxon>
        <taxon>Pseudomonadota</taxon>
        <taxon>Alphaproteobacteria</taxon>
        <taxon>Hyphomicrobiales</taxon>
        <taxon>Methylobacteriaceae</taxon>
        <taxon>Methylobacterium</taxon>
    </lineage>
</organism>
<proteinExistence type="predicted"/>
<accession>A0AA37TIY7</accession>
<evidence type="ECO:0000313" key="1">
    <source>
        <dbReference type="EMBL" id="GLS73027.1"/>
    </source>
</evidence>
<reference evidence="2" key="1">
    <citation type="journal article" date="2019" name="Int. J. Syst. Evol. Microbiol.">
        <title>The Global Catalogue of Microorganisms (GCM) 10K type strain sequencing project: providing services to taxonomists for standard genome sequencing and annotation.</title>
        <authorList>
            <consortium name="The Broad Institute Genomics Platform"/>
            <consortium name="The Broad Institute Genome Sequencing Center for Infectious Disease"/>
            <person name="Wu L."/>
            <person name="Ma J."/>
        </authorList>
    </citation>
    <scope>NUCLEOTIDE SEQUENCE [LARGE SCALE GENOMIC DNA]</scope>
    <source>
        <strain evidence="2">NBRC 103632</strain>
    </source>
</reference>
<sequence length="56" mass="6053">MGKKLKLKIPEGYDLEIEFVEVDDDAAVVQNEKEAQPITEDDQGNLAWNGCGCGGA</sequence>
<dbReference type="Proteomes" id="UP001157440">
    <property type="component" value="Unassembled WGS sequence"/>
</dbReference>
<dbReference type="EMBL" id="BSPL01000023">
    <property type="protein sequence ID" value="GLS73027.1"/>
    <property type="molecule type" value="Genomic_DNA"/>
</dbReference>
<protein>
    <submittedName>
        <fullName evidence="1">Uncharacterized protein</fullName>
    </submittedName>
</protein>
<name>A0AA37TIY7_9HYPH</name>